<dbReference type="PANTHER" id="PTHR37305:SF1">
    <property type="entry name" value="MEMBRANE PROTEIN"/>
    <property type="match status" value="1"/>
</dbReference>
<dbReference type="EMBL" id="AP014680">
    <property type="protein sequence ID" value="BAP86304.1"/>
    <property type="molecule type" value="Genomic_DNA"/>
</dbReference>
<accession>A0A0A1GZ82</accession>
<feature type="transmembrane region" description="Helical" evidence="1">
    <location>
        <begin position="181"/>
        <end position="202"/>
    </location>
</feature>
<sequence length="256" mass="28756">MFNMIRGDAYQLRHSKGFYITEISLIILVLSSVLTGTLGSIGVRTEGLQKLQGPATTLNAIGETQLMTCMGSFLIYLILPLFIMTTGSEFSHHSYKNLLSSGMTRINYFFSKYAVFIVIVLLQFIIFYATVYLSAGFKNGFGVPTDSFEIKIFQTIIFQLLLMTAIFSVSILILFTTFSTITAVIATIVFPIIVQIIHSIFIKAEWIKYFDFQSMIDGAYFSPLSAHEMVLYLFTTLGTIILCGLLSIYIFSQKNL</sequence>
<keyword evidence="1" id="KW-0472">Membrane</keyword>
<dbReference type="KEGG" id="lho:LOOC260_117980"/>
<feature type="transmembrane region" description="Helical" evidence="1">
    <location>
        <begin position="20"/>
        <end position="41"/>
    </location>
</feature>
<keyword evidence="1" id="KW-0812">Transmembrane</keyword>
<feature type="transmembrane region" description="Helical" evidence="1">
    <location>
        <begin position="229"/>
        <end position="251"/>
    </location>
</feature>
<proteinExistence type="predicted"/>
<name>A0A0A1GZ82_9LACO</name>
<organism evidence="2 3">
    <name type="scientific">Paucilactobacillus hokkaidonensis JCM 18461</name>
    <dbReference type="NCBI Taxonomy" id="1291742"/>
    <lineage>
        <taxon>Bacteria</taxon>
        <taxon>Bacillati</taxon>
        <taxon>Bacillota</taxon>
        <taxon>Bacilli</taxon>
        <taxon>Lactobacillales</taxon>
        <taxon>Lactobacillaceae</taxon>
        <taxon>Paucilactobacillus</taxon>
    </lineage>
</organism>
<evidence type="ECO:0000313" key="3">
    <source>
        <dbReference type="Proteomes" id="UP000031620"/>
    </source>
</evidence>
<evidence type="ECO:0000256" key="1">
    <source>
        <dbReference type="SAM" id="Phobius"/>
    </source>
</evidence>
<reference evidence="2 3" key="1">
    <citation type="submission" date="2014-11" db="EMBL/GenBank/DDBJ databases">
        <title>Complete genome sequence and analysis of Lactobacillus hokkaidonensis LOOC260T.</title>
        <authorList>
            <person name="Tanizawa Y."/>
            <person name="Tohno M."/>
            <person name="Kaminuma E."/>
            <person name="Nakamura Y."/>
            <person name="Arita M."/>
        </authorList>
    </citation>
    <scope>NUCLEOTIDE SEQUENCE [LARGE SCALE GENOMIC DNA]</scope>
    <source>
        <strain evidence="2 3">LOOC260</strain>
    </source>
</reference>
<dbReference type="PANTHER" id="PTHR37305">
    <property type="entry name" value="INTEGRAL MEMBRANE PROTEIN-RELATED"/>
    <property type="match status" value="1"/>
</dbReference>
<protein>
    <submittedName>
        <fullName evidence="2">Uncharacterized protein</fullName>
    </submittedName>
</protein>
<dbReference type="AlphaFoldDB" id="A0A0A1GZ82"/>
<keyword evidence="1" id="KW-1133">Transmembrane helix</keyword>
<gene>
    <name evidence="2" type="ORF">LOOC260_117980</name>
</gene>
<feature type="transmembrane region" description="Helical" evidence="1">
    <location>
        <begin position="113"/>
        <end position="132"/>
    </location>
</feature>
<feature type="transmembrane region" description="Helical" evidence="1">
    <location>
        <begin position="152"/>
        <end position="174"/>
    </location>
</feature>
<dbReference type="HOGENOM" id="CLU_096048_0_0_9"/>
<dbReference type="Proteomes" id="UP000031620">
    <property type="component" value="Chromosome"/>
</dbReference>
<dbReference type="RefSeq" id="WP_041094359.1">
    <property type="nucleotide sequence ID" value="NZ_AP014680.1"/>
</dbReference>
<evidence type="ECO:0000313" key="2">
    <source>
        <dbReference type="EMBL" id="BAP86304.1"/>
    </source>
</evidence>